<evidence type="ECO:0000313" key="2">
    <source>
        <dbReference type="Proteomes" id="UP000219167"/>
    </source>
</evidence>
<name>A0A285U1M2_9HYPH</name>
<sequence length="411" mass="44842">MLIPEAETERGPKSGRAARICGADGMPLDIVCIATSNWGVVKSNPDYTILGLAARGHRVLVVEPFESVSSVFRMARIQSRGVGGEWGLRPVADGIWAYRPRPFAMPGQSRTPVAAHLSGRLLAALARREARRLGFRKICLWTFMYNSGALLEAFPAGLKIYENGDDDAALASTDAQRRTVRQLDAETCRASDLVFAVTEELCKPRRLSNPATFEVNCAADVGFFGSALNPATPVPESIAHLPRPVIGYVGGLDPWKIDVPLLVSMARLRPTWSIVLVGYVWFGFDRSVFDDVPNIHVLGPQAYADLPGFMKGMDVGIMPFPLNDITRNGDALKCYEYLAAGLPVVGRDVPVARRHSELVAIADTPDAFVAACEAVLADATTSPAGRHEAMLAHDWSRRVEQKIEIISEFMR</sequence>
<proteinExistence type="predicted"/>
<dbReference type="Proteomes" id="UP000219167">
    <property type="component" value="Unassembled WGS sequence"/>
</dbReference>
<keyword evidence="1" id="KW-0808">Transferase</keyword>
<dbReference type="RefSeq" id="WP_097136187.1">
    <property type="nucleotide sequence ID" value="NZ_OBQD01000002.1"/>
</dbReference>
<dbReference type="OrthoDB" id="9769600at2"/>
<evidence type="ECO:0000313" key="1">
    <source>
        <dbReference type="EMBL" id="SOC35729.1"/>
    </source>
</evidence>
<gene>
    <name evidence="1" type="ORF">SAMN05892877_10265</name>
</gene>
<dbReference type="SUPFAM" id="SSF53756">
    <property type="entry name" value="UDP-Glycosyltransferase/glycogen phosphorylase"/>
    <property type="match status" value="1"/>
</dbReference>
<dbReference type="Pfam" id="PF13692">
    <property type="entry name" value="Glyco_trans_1_4"/>
    <property type="match status" value="1"/>
</dbReference>
<dbReference type="EMBL" id="OBQD01000002">
    <property type="protein sequence ID" value="SOC35729.1"/>
    <property type="molecule type" value="Genomic_DNA"/>
</dbReference>
<accession>A0A285U1M2</accession>
<dbReference type="Gene3D" id="3.40.50.2000">
    <property type="entry name" value="Glycogen Phosphorylase B"/>
    <property type="match status" value="1"/>
</dbReference>
<protein>
    <submittedName>
        <fullName evidence="1">Glycosyltransferase involved in cell wall bisynthesis</fullName>
    </submittedName>
</protein>
<reference evidence="1 2" key="1">
    <citation type="submission" date="2017-08" db="EMBL/GenBank/DDBJ databases">
        <authorList>
            <person name="de Groot N.N."/>
        </authorList>
    </citation>
    <scope>NUCLEOTIDE SEQUENCE [LARGE SCALE GENOMIC DNA]</scope>
    <source>
        <strain evidence="1 2">JC85</strain>
    </source>
</reference>
<organism evidence="1 2">
    <name type="scientific">Rhizobium subbaraonis</name>
    <dbReference type="NCBI Taxonomy" id="908946"/>
    <lineage>
        <taxon>Bacteria</taxon>
        <taxon>Pseudomonadati</taxon>
        <taxon>Pseudomonadota</taxon>
        <taxon>Alphaproteobacteria</taxon>
        <taxon>Hyphomicrobiales</taxon>
        <taxon>Rhizobiaceae</taxon>
        <taxon>Rhizobium/Agrobacterium group</taxon>
        <taxon>Rhizobium</taxon>
    </lineage>
</organism>
<keyword evidence="2" id="KW-1185">Reference proteome</keyword>
<dbReference type="AlphaFoldDB" id="A0A285U1M2"/>
<dbReference type="GO" id="GO:0016740">
    <property type="term" value="F:transferase activity"/>
    <property type="evidence" value="ECO:0007669"/>
    <property type="project" value="UniProtKB-KW"/>
</dbReference>